<dbReference type="SUPFAM" id="SSF50022">
    <property type="entry name" value="ISP domain"/>
    <property type="match status" value="1"/>
</dbReference>
<dbReference type="GO" id="GO:0051537">
    <property type="term" value="F:2 iron, 2 sulfur cluster binding"/>
    <property type="evidence" value="ECO:0007669"/>
    <property type="project" value="UniProtKB-KW"/>
</dbReference>
<dbReference type="AlphaFoldDB" id="A0A0D1EAW5"/>
<dbReference type="GO" id="GO:0005737">
    <property type="term" value="C:cytoplasm"/>
    <property type="evidence" value="ECO:0007669"/>
    <property type="project" value="TreeGrafter"/>
</dbReference>
<evidence type="ECO:0000256" key="7">
    <source>
        <dbReference type="ARBA" id="ARBA00023004"/>
    </source>
</evidence>
<sequence length="499" mass="52091">MPEHDVAALSDIPDGLSKVEAGDRAMLLVRQGDDVRAFTHECPHLGLPLSKGVLRDGTVICPFHHACFDAATGQQAEPPGHGDLARFAVALRDGRVLVDVPDGIDPHPLPDTATPGPDARRMVVVGAGAAAHACVAALREEGFDGAIEMIAPNGPPLDRTMLSKAVLTGGKQVEDLTLRPTIKGLNVVHVEDRVTAVSEGRLTLASGGTRAFDGLLVAPGGLPRGLDLPGEDLPGIYRLRDGDQATALAEAAEGASRAVVIGGGFIGLEAALSLSKRGVKVTLATREALPLARIVGEEIARLILSEVKEAGIHHTPRTEARLFHGTDRVTAVELKDGGRTETDLVLVAVGVSPATAGIEGLPLDDDGGVSVGPDLSVPGLAGVHVAGDCASTPTPFGPARIEHWRVACQHGKRAARAMLGHRADPADIPFFWTALARQYRYLGHATDWDEIRIDGDPSGPFMARYVKEGQVIAALTAGRDADLADLHLQMRAAGGPVPA</sequence>
<dbReference type="GO" id="GO:0004324">
    <property type="term" value="F:ferredoxin-NADP+ reductase activity"/>
    <property type="evidence" value="ECO:0007669"/>
    <property type="project" value="UniProtKB-EC"/>
</dbReference>
<dbReference type="EC" id="1.18.1.2" evidence="10"/>
<accession>A0A0D1EAW5</accession>
<name>A0A0D1EAW5_9RHOB</name>
<dbReference type="Gene3D" id="3.50.50.60">
    <property type="entry name" value="FAD/NAD(P)-binding domain"/>
    <property type="match status" value="2"/>
</dbReference>
<dbReference type="RefSeq" id="WP_043919963.1">
    <property type="nucleotide sequence ID" value="NZ_FZPF01000001.1"/>
</dbReference>
<comment type="cofactor">
    <cofactor evidence="1">
        <name>FAD</name>
        <dbReference type="ChEBI" id="CHEBI:57692"/>
    </cofactor>
</comment>
<dbReference type="PRINTS" id="PR00469">
    <property type="entry name" value="PNDRDTASEII"/>
</dbReference>
<dbReference type="InterPro" id="IPR023753">
    <property type="entry name" value="FAD/NAD-binding_dom"/>
</dbReference>
<dbReference type="GO" id="GO:0046872">
    <property type="term" value="F:metal ion binding"/>
    <property type="evidence" value="ECO:0007669"/>
    <property type="project" value="UniProtKB-KW"/>
</dbReference>
<dbReference type="Proteomes" id="UP000032232">
    <property type="component" value="Unassembled WGS sequence"/>
</dbReference>
<gene>
    <name evidence="10" type="primary">fdr</name>
    <name evidence="10" type="ORF">jaqu_31890</name>
</gene>
<reference evidence="10 11" key="1">
    <citation type="submission" date="2015-02" db="EMBL/GenBank/DDBJ databases">
        <title>Genome Sequence of Jannaschia aquimarina DSM28248, a member of the Roseobacter clade.</title>
        <authorList>
            <person name="Voget S."/>
            <person name="Daniel R."/>
        </authorList>
    </citation>
    <scope>NUCLEOTIDE SEQUENCE [LARGE SCALE GENOMIC DNA]</scope>
    <source>
        <strain evidence="10 11">GSW-M26</strain>
    </source>
</reference>
<evidence type="ECO:0000256" key="4">
    <source>
        <dbReference type="ARBA" id="ARBA00022723"/>
    </source>
</evidence>
<dbReference type="PATRIC" id="fig|935700.4.peg.3294"/>
<dbReference type="Gene3D" id="3.30.390.30">
    <property type="match status" value="1"/>
</dbReference>
<keyword evidence="3" id="KW-0001">2Fe-2S</keyword>
<evidence type="ECO:0000259" key="9">
    <source>
        <dbReference type="PROSITE" id="PS51296"/>
    </source>
</evidence>
<dbReference type="InterPro" id="IPR050446">
    <property type="entry name" value="FAD-oxidoreductase/Apoptosis"/>
</dbReference>
<dbReference type="EMBL" id="JYFE01000060">
    <property type="protein sequence ID" value="KIT14864.1"/>
    <property type="molecule type" value="Genomic_DNA"/>
</dbReference>
<evidence type="ECO:0000256" key="1">
    <source>
        <dbReference type="ARBA" id="ARBA00001974"/>
    </source>
</evidence>
<dbReference type="InterPro" id="IPR036188">
    <property type="entry name" value="FAD/NAD-bd_sf"/>
</dbReference>
<organism evidence="10 11">
    <name type="scientific">Jannaschia aquimarina</name>
    <dbReference type="NCBI Taxonomy" id="935700"/>
    <lineage>
        <taxon>Bacteria</taxon>
        <taxon>Pseudomonadati</taxon>
        <taxon>Pseudomonadota</taxon>
        <taxon>Alphaproteobacteria</taxon>
        <taxon>Rhodobacterales</taxon>
        <taxon>Roseobacteraceae</taxon>
        <taxon>Jannaschia</taxon>
    </lineage>
</organism>
<dbReference type="PROSITE" id="PS51296">
    <property type="entry name" value="RIESKE"/>
    <property type="match status" value="1"/>
</dbReference>
<dbReference type="Pfam" id="PF00355">
    <property type="entry name" value="Rieske"/>
    <property type="match status" value="1"/>
</dbReference>
<keyword evidence="2" id="KW-0285">Flavoprotein</keyword>
<evidence type="ECO:0000313" key="11">
    <source>
        <dbReference type="Proteomes" id="UP000032232"/>
    </source>
</evidence>
<dbReference type="SUPFAM" id="SSF55424">
    <property type="entry name" value="FAD/NAD-linked reductases, dimerisation (C-terminal) domain"/>
    <property type="match status" value="1"/>
</dbReference>
<evidence type="ECO:0000256" key="6">
    <source>
        <dbReference type="ARBA" id="ARBA00023002"/>
    </source>
</evidence>
<evidence type="ECO:0000256" key="2">
    <source>
        <dbReference type="ARBA" id="ARBA00022630"/>
    </source>
</evidence>
<dbReference type="InterPro" id="IPR036922">
    <property type="entry name" value="Rieske_2Fe-2S_sf"/>
</dbReference>
<dbReference type="STRING" id="935700.jaqu_31890"/>
<keyword evidence="5" id="KW-0274">FAD</keyword>
<evidence type="ECO:0000256" key="3">
    <source>
        <dbReference type="ARBA" id="ARBA00022714"/>
    </source>
</evidence>
<dbReference type="PANTHER" id="PTHR43557:SF2">
    <property type="entry name" value="RIESKE DOMAIN-CONTAINING PROTEIN-RELATED"/>
    <property type="match status" value="1"/>
</dbReference>
<evidence type="ECO:0000313" key="10">
    <source>
        <dbReference type="EMBL" id="KIT14864.1"/>
    </source>
</evidence>
<dbReference type="SUPFAM" id="SSF51905">
    <property type="entry name" value="FAD/NAD(P)-binding domain"/>
    <property type="match status" value="1"/>
</dbReference>
<keyword evidence="8" id="KW-0411">Iron-sulfur</keyword>
<evidence type="ECO:0000256" key="8">
    <source>
        <dbReference type="ARBA" id="ARBA00023014"/>
    </source>
</evidence>
<feature type="domain" description="Rieske" evidence="9">
    <location>
        <begin position="4"/>
        <end position="98"/>
    </location>
</feature>
<proteinExistence type="predicted"/>
<keyword evidence="4" id="KW-0479">Metal-binding</keyword>
<keyword evidence="11" id="KW-1185">Reference proteome</keyword>
<dbReference type="InterPro" id="IPR016156">
    <property type="entry name" value="FAD/NAD-linked_Rdtase_dimer_sf"/>
</dbReference>
<dbReference type="Pfam" id="PF07992">
    <property type="entry name" value="Pyr_redox_2"/>
    <property type="match status" value="1"/>
</dbReference>
<protein>
    <submittedName>
        <fullName evidence="10">Fdr protein</fullName>
        <ecNumber evidence="10">1.18.1.2</ecNumber>
    </submittedName>
</protein>
<evidence type="ECO:0000256" key="5">
    <source>
        <dbReference type="ARBA" id="ARBA00022827"/>
    </source>
</evidence>
<keyword evidence="6 10" id="KW-0560">Oxidoreductase</keyword>
<dbReference type="PRINTS" id="PR00368">
    <property type="entry name" value="FADPNR"/>
</dbReference>
<dbReference type="Gene3D" id="2.102.10.10">
    <property type="entry name" value="Rieske [2Fe-2S] iron-sulphur domain"/>
    <property type="match status" value="1"/>
</dbReference>
<dbReference type="GO" id="GO:0016651">
    <property type="term" value="F:oxidoreductase activity, acting on NAD(P)H"/>
    <property type="evidence" value="ECO:0007669"/>
    <property type="project" value="TreeGrafter"/>
</dbReference>
<comment type="caution">
    <text evidence="10">The sequence shown here is derived from an EMBL/GenBank/DDBJ whole genome shotgun (WGS) entry which is preliminary data.</text>
</comment>
<dbReference type="PANTHER" id="PTHR43557">
    <property type="entry name" value="APOPTOSIS-INDUCING FACTOR 1"/>
    <property type="match status" value="1"/>
</dbReference>
<dbReference type="OrthoDB" id="9781621at2"/>
<keyword evidence="7" id="KW-0408">Iron</keyword>
<dbReference type="InterPro" id="IPR017941">
    <property type="entry name" value="Rieske_2Fe-2S"/>
</dbReference>